<keyword evidence="2" id="KW-1185">Reference proteome</keyword>
<sequence>MSVSSREQEQLSLESRIQAFYRQSGGPGNPQIQKILQNHLLYGKDHGRSGYRETLEDAFIDAVSKDHSMLLLFQRLISWRQKRSVQRTLSTEWQQSLFQVQQEVRQLREQISQLEQTVLQNLSSDDAQTRSADQAFSK</sequence>
<evidence type="ECO:0000313" key="1">
    <source>
        <dbReference type="EMBL" id="SHK20680.1"/>
    </source>
</evidence>
<proteinExistence type="predicted"/>
<gene>
    <name evidence="1" type="ORF">SAMN05443507_11031</name>
</gene>
<protein>
    <submittedName>
        <fullName evidence="1">Uncharacterized protein</fullName>
    </submittedName>
</protein>
<organism evidence="1 2">
    <name type="scientific">Alicyclobacillus tolerans</name>
    <dbReference type="NCBI Taxonomy" id="90970"/>
    <lineage>
        <taxon>Bacteria</taxon>
        <taxon>Bacillati</taxon>
        <taxon>Bacillota</taxon>
        <taxon>Bacilli</taxon>
        <taxon>Bacillales</taxon>
        <taxon>Alicyclobacillaceae</taxon>
        <taxon>Alicyclobacillus</taxon>
    </lineage>
</organism>
<name>A0A1M6QKP2_9BACL</name>
<dbReference type="RefSeq" id="WP_072873886.1">
    <property type="nucleotide sequence ID" value="NZ_FRAF01000010.1"/>
</dbReference>
<reference evidence="2" key="1">
    <citation type="submission" date="2016-11" db="EMBL/GenBank/DDBJ databases">
        <authorList>
            <person name="Varghese N."/>
            <person name="Submissions S."/>
        </authorList>
    </citation>
    <scope>NUCLEOTIDE SEQUENCE [LARGE SCALE GENOMIC DNA]</scope>
    <source>
        <strain evidence="2">USBA-503</strain>
    </source>
</reference>
<evidence type="ECO:0000313" key="2">
    <source>
        <dbReference type="Proteomes" id="UP000184016"/>
    </source>
</evidence>
<dbReference type="Proteomes" id="UP000184016">
    <property type="component" value="Unassembled WGS sequence"/>
</dbReference>
<dbReference type="AlphaFoldDB" id="A0A1M6QKP2"/>
<dbReference type="EMBL" id="FRAF01000010">
    <property type="protein sequence ID" value="SHK20680.1"/>
    <property type="molecule type" value="Genomic_DNA"/>
</dbReference>
<accession>A0A1M6QKP2</accession>
<dbReference type="STRING" id="1830138.SAMN05443507_11031"/>